<dbReference type="PANTHER" id="PTHR43977">
    <property type="entry name" value="STRUCTURAL MAINTENANCE OF CHROMOSOMES PROTEIN 3"/>
    <property type="match status" value="1"/>
</dbReference>
<evidence type="ECO:0000313" key="4">
    <source>
        <dbReference type="Proteomes" id="UP000051861"/>
    </source>
</evidence>
<dbReference type="AlphaFoldDB" id="A0A0S7Y2D8"/>
<keyword evidence="1" id="KW-0175">Coiled coil</keyword>
<organism evidence="3 4">
    <name type="scientific">candidate division WOR-1 bacterium DG_54_3</name>
    <dbReference type="NCBI Taxonomy" id="1703775"/>
    <lineage>
        <taxon>Bacteria</taxon>
        <taxon>Bacillati</taxon>
        <taxon>Saganbacteria</taxon>
    </lineage>
</organism>
<protein>
    <recommendedName>
        <fullName evidence="2">RecF/RecN/SMC N-terminal domain-containing protein</fullName>
    </recommendedName>
</protein>
<dbReference type="EMBL" id="LIZX01000036">
    <property type="protein sequence ID" value="KPJ68919.1"/>
    <property type="molecule type" value="Genomic_DNA"/>
</dbReference>
<dbReference type="Proteomes" id="UP000051861">
    <property type="component" value="Unassembled WGS sequence"/>
</dbReference>
<evidence type="ECO:0000313" key="3">
    <source>
        <dbReference type="EMBL" id="KPJ68919.1"/>
    </source>
</evidence>
<evidence type="ECO:0000259" key="2">
    <source>
        <dbReference type="Pfam" id="PF02463"/>
    </source>
</evidence>
<dbReference type="Gene3D" id="3.40.50.300">
    <property type="entry name" value="P-loop containing nucleotide triphosphate hydrolases"/>
    <property type="match status" value="2"/>
</dbReference>
<reference evidence="3 4" key="1">
    <citation type="journal article" date="2015" name="Microbiome">
        <title>Genomic resolution of linkages in carbon, nitrogen, and sulfur cycling among widespread estuary sediment bacteria.</title>
        <authorList>
            <person name="Baker B.J."/>
            <person name="Lazar C.S."/>
            <person name="Teske A.P."/>
            <person name="Dick G.J."/>
        </authorList>
    </citation>
    <scope>NUCLEOTIDE SEQUENCE [LARGE SCALE GENOMIC DNA]</scope>
    <source>
        <strain evidence="3">DG_54_3</strain>
    </source>
</reference>
<dbReference type="SUPFAM" id="SSF52540">
    <property type="entry name" value="P-loop containing nucleoside triphosphate hydrolases"/>
    <property type="match status" value="1"/>
</dbReference>
<comment type="caution">
    <text evidence="3">The sequence shown here is derived from an EMBL/GenBank/DDBJ whole genome shotgun (WGS) entry which is preliminary data.</text>
</comment>
<accession>A0A0S7Y2D8</accession>
<gene>
    <name evidence="3" type="ORF">AMJ44_05095</name>
</gene>
<evidence type="ECO:0000256" key="1">
    <source>
        <dbReference type="SAM" id="Coils"/>
    </source>
</evidence>
<proteinExistence type="predicted"/>
<feature type="coiled-coil region" evidence="1">
    <location>
        <begin position="236"/>
        <end position="340"/>
    </location>
</feature>
<dbReference type="InterPro" id="IPR027417">
    <property type="entry name" value="P-loop_NTPase"/>
</dbReference>
<name>A0A0S7Y2D8_UNCSA</name>
<dbReference type="Pfam" id="PF02463">
    <property type="entry name" value="SMC_N"/>
    <property type="match status" value="1"/>
</dbReference>
<feature type="coiled-coil region" evidence="1">
    <location>
        <begin position="397"/>
        <end position="514"/>
    </location>
</feature>
<dbReference type="PATRIC" id="fig|1703775.3.peg.1817"/>
<feature type="domain" description="RecF/RecN/SMC N-terminal" evidence="2">
    <location>
        <begin position="2"/>
        <end position="734"/>
    </location>
</feature>
<feature type="coiled-coil region" evidence="1">
    <location>
        <begin position="557"/>
        <end position="594"/>
    </location>
</feature>
<sequence>MFLKSIILRGFKTFADLTEIEFSAEARITAIVGPNGCGKSNLLDATRWVLGEDNPRHLRVANLSNIIFAGTSARKPLSLAEVALVFDNSAGKLPVPFIEVSIKRRTFREGESEFFINKNQCRLKDIKDLLLDTGLGEGTYSIITQGQVDAILSSKGEERRAVFEEAAGINKYKSRKLMAEKKLIAAEQNILRIRDLKIEIGEHLLTLEEQAKKAKEYLEIQSSLRELDIGLSRRLLLHILDKKDTLLKELEKIKKESEAQKEAEEKDAQELLALKGAYKKLEGEMDELLIKLDEEKDRLRDIELDHRFVQSETQREEKSLKDLQEKESKIQEKIAETKSNLKREKKGVELKDIPLADFFEGLLKQASELIEILSSIFAYLHKESKLSLTLGRSAEKEEAYLLKLEMLEEEKKKVAEEKERFEFALQAYRTQLENLEIKIEEARSKQAAAFIFSQKRQEKENLSQKIATLEEKIRQEGQEGRRALGEETTLEIALAKLEGEMNTLREKLSLEYNLSVEEALASSYEVSNISKTKREVEEKKLKLRALEPVNLLAIEEFEKGKERLAFIEAQLEDLSSARENLRSLITELDLKAEQTFLETMQQLSAIFSEIFSKLFEGGEARISLSPGIPALEAEIEISVRPSGRKWLPLPLLSGGERSLSAIAILFSLLKIRPSPFCFLDEVDAALDDANIGRFAGMLKDFSCQSQIIVITHNKRSMAVADNIYGITMEEPGVSKVISMKLAEAVT</sequence>
<dbReference type="InterPro" id="IPR003395">
    <property type="entry name" value="RecF/RecN/SMC_N"/>
</dbReference>